<dbReference type="InterPro" id="IPR003661">
    <property type="entry name" value="HisK_dim/P_dom"/>
</dbReference>
<comment type="catalytic activity">
    <reaction evidence="1">
        <text>ATP + protein L-histidine = ADP + protein N-phospho-L-histidine.</text>
        <dbReference type="EC" id="2.7.13.3"/>
    </reaction>
</comment>
<keyword evidence="5" id="KW-0808">Transferase</keyword>
<proteinExistence type="predicted"/>
<keyword evidence="7" id="KW-0547">Nucleotide-binding</keyword>
<keyword evidence="8 15" id="KW-0418">Kinase</keyword>
<evidence type="ECO:0000256" key="12">
    <source>
        <dbReference type="ARBA" id="ARBA00023136"/>
    </source>
</evidence>
<dbReference type="PANTHER" id="PTHR45569">
    <property type="entry name" value="SENSOR PROTEIN KDPD"/>
    <property type="match status" value="1"/>
</dbReference>
<dbReference type="InterPro" id="IPR005467">
    <property type="entry name" value="His_kinase_dom"/>
</dbReference>
<evidence type="ECO:0000256" key="11">
    <source>
        <dbReference type="ARBA" id="ARBA00023012"/>
    </source>
</evidence>
<evidence type="ECO:0000256" key="5">
    <source>
        <dbReference type="ARBA" id="ARBA00022679"/>
    </source>
</evidence>
<evidence type="ECO:0000256" key="9">
    <source>
        <dbReference type="ARBA" id="ARBA00022840"/>
    </source>
</evidence>
<keyword evidence="9" id="KW-0067">ATP-binding</keyword>
<dbReference type="PRINTS" id="PR00344">
    <property type="entry name" value="BCTRLSENSOR"/>
</dbReference>
<dbReference type="Gene3D" id="1.20.120.620">
    <property type="entry name" value="Backbone structure of the membrane domain of e. Coli histidine kinase receptor kdpd"/>
    <property type="match status" value="1"/>
</dbReference>
<dbReference type="GO" id="GO:0000155">
    <property type="term" value="F:phosphorelay sensor kinase activity"/>
    <property type="evidence" value="ECO:0007669"/>
    <property type="project" value="InterPro"/>
</dbReference>
<feature type="domain" description="Histidine kinase" evidence="14">
    <location>
        <begin position="257"/>
        <end position="475"/>
    </location>
</feature>
<dbReference type="SMART" id="SM00387">
    <property type="entry name" value="HATPase_c"/>
    <property type="match status" value="1"/>
</dbReference>
<feature type="transmembrane region" description="Helical" evidence="13">
    <location>
        <begin position="43"/>
        <end position="70"/>
    </location>
</feature>
<name>A0A0S2KFW5_9GAMM</name>
<evidence type="ECO:0000313" key="16">
    <source>
        <dbReference type="Proteomes" id="UP000065641"/>
    </source>
</evidence>
<dbReference type="OrthoDB" id="9806130at2"/>
<evidence type="ECO:0000256" key="13">
    <source>
        <dbReference type="SAM" id="Phobius"/>
    </source>
</evidence>
<keyword evidence="15" id="KW-0407">Ion channel</keyword>
<dbReference type="RefSeq" id="WP_058022316.1">
    <property type="nucleotide sequence ID" value="NZ_CP013189.1"/>
</dbReference>
<evidence type="ECO:0000313" key="15">
    <source>
        <dbReference type="EMBL" id="ALO46863.1"/>
    </source>
</evidence>
<dbReference type="GO" id="GO:0005886">
    <property type="term" value="C:plasma membrane"/>
    <property type="evidence" value="ECO:0007669"/>
    <property type="project" value="TreeGrafter"/>
</dbReference>
<dbReference type="InterPro" id="IPR036890">
    <property type="entry name" value="HATPase_C_sf"/>
</dbReference>
<dbReference type="InterPro" id="IPR025201">
    <property type="entry name" value="KdpD_TM"/>
</dbReference>
<dbReference type="SUPFAM" id="SSF55874">
    <property type="entry name" value="ATPase domain of HSP90 chaperone/DNA topoisomerase II/histidine kinase"/>
    <property type="match status" value="1"/>
</dbReference>
<keyword evidence="16" id="KW-1185">Reference proteome</keyword>
<evidence type="ECO:0000256" key="4">
    <source>
        <dbReference type="ARBA" id="ARBA00022553"/>
    </source>
</evidence>
<dbReference type="InterPro" id="IPR052023">
    <property type="entry name" value="Histidine_kinase_KdpD"/>
</dbReference>
<accession>A0A0S2KFW5</accession>
<evidence type="ECO:0000256" key="7">
    <source>
        <dbReference type="ARBA" id="ARBA00022741"/>
    </source>
</evidence>
<dbReference type="SMART" id="SM00388">
    <property type="entry name" value="HisKA"/>
    <property type="match status" value="1"/>
</dbReference>
<gene>
    <name evidence="15" type="ORF">PS2015_2228</name>
</gene>
<keyword evidence="15" id="KW-0406">Ion transport</keyword>
<reference evidence="15 16" key="1">
    <citation type="submission" date="2015-11" db="EMBL/GenBank/DDBJ databases">
        <authorList>
            <person name="Zhang Y."/>
            <person name="Guo Z."/>
        </authorList>
    </citation>
    <scope>NUCLEOTIDE SEQUENCE [LARGE SCALE GENOMIC DNA]</scope>
    <source>
        <strain evidence="15 16">KCTC 32221</strain>
    </source>
</reference>
<dbReference type="InterPro" id="IPR004358">
    <property type="entry name" value="Sig_transdc_His_kin-like_C"/>
</dbReference>
<evidence type="ECO:0000256" key="10">
    <source>
        <dbReference type="ARBA" id="ARBA00022989"/>
    </source>
</evidence>
<dbReference type="KEGG" id="pspi:PS2015_2228"/>
<dbReference type="Pfam" id="PF13493">
    <property type="entry name" value="DUF4118"/>
    <property type="match status" value="1"/>
</dbReference>
<feature type="transmembrane region" description="Helical" evidence="13">
    <location>
        <begin position="12"/>
        <end position="31"/>
    </location>
</feature>
<dbReference type="PROSITE" id="PS50109">
    <property type="entry name" value="HIS_KIN"/>
    <property type="match status" value="1"/>
</dbReference>
<dbReference type="GO" id="GO:0034220">
    <property type="term" value="P:monoatomic ion transmembrane transport"/>
    <property type="evidence" value="ECO:0007669"/>
    <property type="project" value="UniProtKB-KW"/>
</dbReference>
<dbReference type="Gene3D" id="1.10.287.130">
    <property type="match status" value="1"/>
</dbReference>
<evidence type="ECO:0000256" key="1">
    <source>
        <dbReference type="ARBA" id="ARBA00000085"/>
    </source>
</evidence>
<dbReference type="GO" id="GO:0005524">
    <property type="term" value="F:ATP binding"/>
    <property type="evidence" value="ECO:0007669"/>
    <property type="project" value="UniProtKB-KW"/>
</dbReference>
<keyword evidence="12 13" id="KW-0472">Membrane</keyword>
<protein>
    <recommendedName>
        <fullName evidence="3">histidine kinase</fullName>
        <ecNumber evidence="3">2.7.13.3</ecNumber>
    </recommendedName>
</protein>
<dbReference type="Pfam" id="PF00512">
    <property type="entry name" value="HisKA"/>
    <property type="match status" value="1"/>
</dbReference>
<dbReference type="CDD" id="cd00075">
    <property type="entry name" value="HATPase"/>
    <property type="match status" value="1"/>
</dbReference>
<keyword evidence="4" id="KW-0597">Phosphoprotein</keyword>
<dbReference type="EC" id="2.7.13.3" evidence="3"/>
<keyword evidence="6 13" id="KW-0812">Transmembrane</keyword>
<dbReference type="InterPro" id="IPR036097">
    <property type="entry name" value="HisK_dim/P_sf"/>
</dbReference>
<dbReference type="SUPFAM" id="SSF47384">
    <property type="entry name" value="Homodimeric domain of signal transducing histidine kinase"/>
    <property type="match status" value="1"/>
</dbReference>
<evidence type="ECO:0000256" key="3">
    <source>
        <dbReference type="ARBA" id="ARBA00012438"/>
    </source>
</evidence>
<dbReference type="Pfam" id="PF02518">
    <property type="entry name" value="HATPase_c"/>
    <property type="match status" value="1"/>
</dbReference>
<dbReference type="AlphaFoldDB" id="A0A0S2KFW5"/>
<keyword evidence="10 13" id="KW-1133">Transmembrane helix</keyword>
<dbReference type="CDD" id="cd00082">
    <property type="entry name" value="HisKA"/>
    <property type="match status" value="1"/>
</dbReference>
<feature type="transmembrane region" description="Helical" evidence="13">
    <location>
        <begin position="90"/>
        <end position="108"/>
    </location>
</feature>
<dbReference type="Proteomes" id="UP000065641">
    <property type="component" value="Chromosome"/>
</dbReference>
<keyword evidence="11" id="KW-0902">Two-component regulatory system</keyword>
<dbReference type="InterPro" id="IPR038318">
    <property type="entry name" value="KdpD_sf"/>
</dbReference>
<evidence type="ECO:0000256" key="6">
    <source>
        <dbReference type="ARBA" id="ARBA00022692"/>
    </source>
</evidence>
<dbReference type="PATRIC" id="fig|1249552.3.peg.2241"/>
<sequence>MHFRLTDKLNWRLWVLPWLSPLMATAFAMALRPVFATPNLAMIYLVAVLITAVSTSIRPALICAVLSFISYNFFLTEPYYSLLISHREDLLTGLMLIAVALITAPLTARLSEQLEALRASESWSMQQMQAASLFSGLANAEEIIRILKNELHNALHWHVTSHDTTRQHKDTVEQSCDILITEDPAGFSIAFWDHNRQCAAILRLAATSPVQDWHRERVDALVKLARLAWTRVQLTDSLRQETLEKEREQLRSALLSSISHDLRTPLSAMIGSVSSLIDLADSLNQSQRDELLNNTLSEARRLDRYIQKLLDMTRLGHGELSLDRDWIGLDDIISVVLRRGQSLLGGIRIRVEMPEDMPLLHVHPALIEQAIFNVLENAIRFSPPNGEISLTASSNDDCLDLDIHDEGPGIATEDSERVFDMFHSVSHGDQMQAGTGLGLTICRSILVAHGGQVSVLPSNPQSTGTTFRISLPIHVPTELPKEDQ</sequence>
<organism evidence="15 16">
    <name type="scientific">Pseudohongiella spirulinae</name>
    <dbReference type="NCBI Taxonomy" id="1249552"/>
    <lineage>
        <taxon>Bacteria</taxon>
        <taxon>Pseudomonadati</taxon>
        <taxon>Pseudomonadota</taxon>
        <taxon>Gammaproteobacteria</taxon>
        <taxon>Pseudomonadales</taxon>
        <taxon>Pseudohongiellaceae</taxon>
        <taxon>Pseudohongiella</taxon>
    </lineage>
</organism>
<comment type="subcellular location">
    <subcellularLocation>
        <location evidence="2">Membrane</location>
        <topology evidence="2">Multi-pass membrane protein</topology>
    </subcellularLocation>
</comment>
<dbReference type="InterPro" id="IPR003594">
    <property type="entry name" value="HATPase_dom"/>
</dbReference>
<dbReference type="STRING" id="1249552.PS2015_2228"/>
<dbReference type="PANTHER" id="PTHR45569:SF1">
    <property type="entry name" value="SENSOR PROTEIN KDPD"/>
    <property type="match status" value="1"/>
</dbReference>
<evidence type="ECO:0000256" key="8">
    <source>
        <dbReference type="ARBA" id="ARBA00022777"/>
    </source>
</evidence>
<dbReference type="EMBL" id="CP013189">
    <property type="protein sequence ID" value="ALO46863.1"/>
    <property type="molecule type" value="Genomic_DNA"/>
</dbReference>
<evidence type="ECO:0000259" key="14">
    <source>
        <dbReference type="PROSITE" id="PS50109"/>
    </source>
</evidence>
<keyword evidence="15" id="KW-0813">Transport</keyword>
<dbReference type="Gene3D" id="3.30.565.10">
    <property type="entry name" value="Histidine kinase-like ATPase, C-terminal domain"/>
    <property type="match status" value="1"/>
</dbReference>
<evidence type="ECO:0000256" key="2">
    <source>
        <dbReference type="ARBA" id="ARBA00004141"/>
    </source>
</evidence>